<organism evidence="2 3">
    <name type="scientific">Pleurostoma richardsiae</name>
    <dbReference type="NCBI Taxonomy" id="41990"/>
    <lineage>
        <taxon>Eukaryota</taxon>
        <taxon>Fungi</taxon>
        <taxon>Dikarya</taxon>
        <taxon>Ascomycota</taxon>
        <taxon>Pezizomycotina</taxon>
        <taxon>Sordariomycetes</taxon>
        <taxon>Sordariomycetidae</taxon>
        <taxon>Calosphaeriales</taxon>
        <taxon>Pleurostomataceae</taxon>
        <taxon>Pleurostoma</taxon>
    </lineage>
</organism>
<dbReference type="PANTHER" id="PTHR47843:SF2">
    <property type="entry name" value="BTB DOMAIN-CONTAINING PROTEIN"/>
    <property type="match status" value="1"/>
</dbReference>
<reference evidence="2" key="1">
    <citation type="submission" date="2022-07" db="EMBL/GenBank/DDBJ databases">
        <title>Fungi with potential for degradation of polypropylene.</title>
        <authorList>
            <person name="Gostincar C."/>
        </authorList>
    </citation>
    <scope>NUCLEOTIDE SEQUENCE</scope>
    <source>
        <strain evidence="2">EXF-13308</strain>
    </source>
</reference>
<dbReference type="CDD" id="cd18186">
    <property type="entry name" value="BTB_POZ_ZBTB_KLHL-like"/>
    <property type="match status" value="1"/>
</dbReference>
<evidence type="ECO:0000313" key="2">
    <source>
        <dbReference type="EMBL" id="KAJ9133523.1"/>
    </source>
</evidence>
<accession>A0AA38VE24</accession>
<feature type="region of interest" description="Disordered" evidence="1">
    <location>
        <begin position="1"/>
        <end position="20"/>
    </location>
</feature>
<proteinExistence type="predicted"/>
<comment type="caution">
    <text evidence="2">The sequence shown here is derived from an EMBL/GenBank/DDBJ whole genome shotgun (WGS) entry which is preliminary data.</text>
</comment>
<dbReference type="InterPro" id="IPR011333">
    <property type="entry name" value="SKP1/BTB/POZ_sf"/>
</dbReference>
<dbReference type="AlphaFoldDB" id="A0AA38VE24"/>
<keyword evidence="3" id="KW-1185">Reference proteome</keyword>
<dbReference type="SUPFAM" id="SSF54695">
    <property type="entry name" value="POZ domain"/>
    <property type="match status" value="1"/>
</dbReference>
<evidence type="ECO:0008006" key="4">
    <source>
        <dbReference type="Google" id="ProtNLM"/>
    </source>
</evidence>
<dbReference type="EMBL" id="JANBVO010000049">
    <property type="protein sequence ID" value="KAJ9133523.1"/>
    <property type="molecule type" value="Genomic_DNA"/>
</dbReference>
<evidence type="ECO:0000313" key="3">
    <source>
        <dbReference type="Proteomes" id="UP001174694"/>
    </source>
</evidence>
<gene>
    <name evidence="2" type="ORF">NKR23_g10642</name>
</gene>
<dbReference type="PANTHER" id="PTHR47843">
    <property type="entry name" value="BTB DOMAIN-CONTAINING PROTEIN-RELATED"/>
    <property type="match status" value="1"/>
</dbReference>
<protein>
    <recommendedName>
        <fullName evidence="4">BTB domain-containing protein</fullName>
    </recommendedName>
</protein>
<sequence length="291" mass="32128">MSSTSMKVETDTRIKTEANSTPEAADPIALLFDHLEDELAPAGRAPSEEGLESDRIVTILVGPDRVRWSVHEGLLRNASSAFRDALHNASEDGNAGVLLLPSTDVRVWRVFIRWLYAQPLNSIITTAAASAQQQQMLFPAPDEANITIRDYLGLYALATRYGVEALQNAVMDVVHDHFSRGAAPEPADVLFAYDSTPEGSHMRRVLSILVAQRMFAGDRGGAPEGWPEALAANGQIGRDVVCRVWKWGVRKGEVLRGRRLRRKCKYHVHVRTERCGRGQEAEAAFEPDSSD</sequence>
<name>A0AA38VE24_9PEZI</name>
<dbReference type="Proteomes" id="UP001174694">
    <property type="component" value="Unassembled WGS sequence"/>
</dbReference>
<dbReference type="Gene3D" id="3.30.710.10">
    <property type="entry name" value="Potassium Channel Kv1.1, Chain A"/>
    <property type="match status" value="1"/>
</dbReference>
<evidence type="ECO:0000256" key="1">
    <source>
        <dbReference type="SAM" id="MobiDB-lite"/>
    </source>
</evidence>